<reference evidence="5" key="1">
    <citation type="submission" date="2017-11" db="EMBL/GenBank/DDBJ databases">
        <title>The draft genome sequence of Chromatocurvus sp. F02.</title>
        <authorList>
            <person name="Du Z.-J."/>
            <person name="Chang Y.-Q."/>
        </authorList>
    </citation>
    <scope>NUCLEOTIDE SEQUENCE [LARGE SCALE GENOMIC DNA]</scope>
    <source>
        <strain evidence="5">F02</strain>
    </source>
</reference>
<dbReference type="GO" id="GO:0008476">
    <property type="term" value="F:protein-tyrosine sulfotransferase activity"/>
    <property type="evidence" value="ECO:0007669"/>
    <property type="project" value="InterPro"/>
</dbReference>
<comment type="caution">
    <text evidence="4">The sequence shown here is derived from an EMBL/GenBank/DDBJ whole genome shotgun (WGS) entry which is preliminary data.</text>
</comment>
<dbReference type="SMART" id="SM00028">
    <property type="entry name" value="TPR"/>
    <property type="match status" value="4"/>
</dbReference>
<dbReference type="PANTHER" id="PTHR12788:SF10">
    <property type="entry name" value="PROTEIN-TYROSINE SULFOTRANSFERASE"/>
    <property type="match status" value="1"/>
</dbReference>
<dbReference type="Gene3D" id="1.25.40.10">
    <property type="entry name" value="Tetratricopeptide repeat domain"/>
    <property type="match status" value="2"/>
</dbReference>
<dbReference type="InterPro" id="IPR026634">
    <property type="entry name" value="TPST-like"/>
</dbReference>
<evidence type="ECO:0000313" key="5">
    <source>
        <dbReference type="Proteomes" id="UP000234845"/>
    </source>
</evidence>
<dbReference type="SUPFAM" id="SSF48452">
    <property type="entry name" value="TPR-like"/>
    <property type="match status" value="1"/>
</dbReference>
<dbReference type="Pfam" id="PF13469">
    <property type="entry name" value="Sulfotransfer_3"/>
    <property type="match status" value="1"/>
</dbReference>
<dbReference type="Gene3D" id="3.40.50.300">
    <property type="entry name" value="P-loop containing nucleotide triphosphate hydrolases"/>
    <property type="match status" value="1"/>
</dbReference>
<keyword evidence="1" id="KW-0808">Transferase</keyword>
<dbReference type="PROSITE" id="PS50005">
    <property type="entry name" value="TPR"/>
    <property type="match status" value="1"/>
</dbReference>
<proteinExistence type="predicted"/>
<dbReference type="EMBL" id="PKLZ01000001">
    <property type="protein sequence ID" value="PLW83876.1"/>
    <property type="molecule type" value="Genomic_DNA"/>
</dbReference>
<accession>A0A2N5Y669</accession>
<feature type="repeat" description="TPR" evidence="2">
    <location>
        <begin position="105"/>
        <end position="138"/>
    </location>
</feature>
<dbReference type="InterPro" id="IPR011990">
    <property type="entry name" value="TPR-like_helical_dom_sf"/>
</dbReference>
<evidence type="ECO:0000256" key="2">
    <source>
        <dbReference type="PROSITE-ProRule" id="PRU00339"/>
    </source>
</evidence>
<dbReference type="InterPro" id="IPR019734">
    <property type="entry name" value="TPR_rpt"/>
</dbReference>
<evidence type="ECO:0000259" key="3">
    <source>
        <dbReference type="Pfam" id="PF23914"/>
    </source>
</evidence>
<organism evidence="4 5">
    <name type="scientific">Kineobactrum sediminis</name>
    <dbReference type="NCBI Taxonomy" id="1905677"/>
    <lineage>
        <taxon>Bacteria</taxon>
        <taxon>Pseudomonadati</taxon>
        <taxon>Pseudomonadota</taxon>
        <taxon>Gammaproteobacteria</taxon>
        <taxon>Cellvibrionales</taxon>
        <taxon>Halieaceae</taxon>
        <taxon>Kineobactrum</taxon>
    </lineage>
</organism>
<evidence type="ECO:0000313" key="4">
    <source>
        <dbReference type="EMBL" id="PLW83876.1"/>
    </source>
</evidence>
<gene>
    <name evidence="4" type="ORF">CWI75_00500</name>
</gene>
<dbReference type="Proteomes" id="UP000234845">
    <property type="component" value="Unassembled WGS sequence"/>
</dbReference>
<dbReference type="SUPFAM" id="SSF52540">
    <property type="entry name" value="P-loop containing nucleoside triphosphate hydrolases"/>
    <property type="match status" value="1"/>
</dbReference>
<keyword evidence="2" id="KW-0802">TPR repeat</keyword>
<dbReference type="InterPro" id="IPR056413">
    <property type="entry name" value="TPR_CcmH_CycH"/>
</dbReference>
<feature type="domain" description="Cytochrome c-type biogenesis protein H TPR" evidence="3">
    <location>
        <begin position="96"/>
        <end position="176"/>
    </location>
</feature>
<name>A0A2N5Y669_9GAMM</name>
<evidence type="ECO:0000256" key="1">
    <source>
        <dbReference type="ARBA" id="ARBA00022679"/>
    </source>
</evidence>
<dbReference type="PANTHER" id="PTHR12788">
    <property type="entry name" value="PROTEIN-TYROSINE SULFOTRANSFERASE 2"/>
    <property type="match status" value="1"/>
</dbReference>
<dbReference type="InterPro" id="IPR027417">
    <property type="entry name" value="P-loop_NTPase"/>
</dbReference>
<dbReference type="RefSeq" id="WP_101519513.1">
    <property type="nucleotide sequence ID" value="NZ_PKLZ01000001.1"/>
</dbReference>
<dbReference type="Pfam" id="PF23914">
    <property type="entry name" value="TPR_CcmH_CycH"/>
    <property type="match status" value="1"/>
</dbReference>
<sequence length="521" mass="57007">MTVVTDRLAAAVAAFRRGDLEQASGLCRQALQAQPGRTQAWVLEAKLAQSGADFPLMLQACRRAVALEPNDSGIVLLLAEALVLNAQLAQARVLIEELAQAATQAADWAAIGRFFTSSTDYRAALEAFQRAAELAPDDPAAQANLASALATTGDAGAAERVLNNLLESHPLDADAHYNRAVLRRVSPEDNHIEDMRRALSAGPREESPLCYALAKEYEDCGDHTRAWQHLARGAGQRRARLGYDVARDEEAMLQIAEQFDARWCQRVRNGDARPDGFERGPLFVLGLPRSGTTLVDRILASHSQVASLGEINDFAFALMRAAGPHTGKSELIARTAAMDLAAVGKSYRASTAQYGGKAICLVDKTPMNFLYLGLIAAALPGVRIVHLRRHPMASCYALYKTLFRMACPFSYDLEDLARYYIAYDRLMAHWRSLPGVNWLDLDYETLVQQPEPAARELLDYCGLPWESGCLEFHRNSAPVATASAAQVRQPIHSRSVDLWRHHGDALSPLAARLRAAGIDVD</sequence>
<dbReference type="AlphaFoldDB" id="A0A2N5Y669"/>
<dbReference type="OrthoDB" id="9815894at2"/>
<keyword evidence="5" id="KW-1185">Reference proteome</keyword>
<protein>
    <recommendedName>
        <fullName evidence="3">Cytochrome c-type biogenesis protein H TPR domain-containing protein</fullName>
    </recommendedName>
</protein>